<reference evidence="7" key="1">
    <citation type="submission" date="2011-06" db="EMBL/GenBank/DDBJ databases">
        <authorList>
            <consortium name="US DOE Joint Genome Institute (JGI-PGF)"/>
            <person name="Lucas S."/>
            <person name="Han J."/>
            <person name="Lapidus A."/>
            <person name="Cheng J.-F."/>
            <person name="Goodwin L."/>
            <person name="Pitluck S."/>
            <person name="Peters L."/>
            <person name="Land M.L."/>
            <person name="Hauser L."/>
            <person name="Vogl K."/>
            <person name="Liu Z."/>
            <person name="Overmann J."/>
            <person name="Frigaard N.-U."/>
            <person name="Bryant D.A."/>
            <person name="Woyke T.J."/>
        </authorList>
    </citation>
    <scope>NUCLEOTIDE SEQUENCE [LARGE SCALE GENOMIC DNA]</scope>
    <source>
        <strain evidence="7">970</strain>
    </source>
</reference>
<feature type="binding site" evidence="5">
    <location>
        <position position="303"/>
    </location>
    <ligand>
        <name>Fe cation</name>
        <dbReference type="ChEBI" id="CHEBI:24875"/>
        <note>catalytic</note>
    </ligand>
</feature>
<dbReference type="PANTHER" id="PTHR10543:SF89">
    <property type="entry name" value="CAROTENOID 9,10(9',10')-CLEAVAGE DIOXYGENASE 1"/>
    <property type="match status" value="1"/>
</dbReference>
<comment type="similarity">
    <text evidence="1">Belongs to the carotenoid oxygenase family.</text>
</comment>
<accession>H8Z8H6</accession>
<dbReference type="STRING" id="631362.Thi970DRAFT_04899"/>
<keyword evidence="6" id="KW-0223">Dioxygenase</keyword>
<dbReference type="AlphaFoldDB" id="H8Z8H6"/>
<name>H8Z8H6_9GAMM</name>
<keyword evidence="3" id="KW-0560">Oxidoreductase</keyword>
<dbReference type="Pfam" id="PF03055">
    <property type="entry name" value="RPE65"/>
    <property type="match status" value="1"/>
</dbReference>
<evidence type="ECO:0000256" key="1">
    <source>
        <dbReference type="ARBA" id="ARBA00006787"/>
    </source>
</evidence>
<dbReference type="Proteomes" id="UP000002964">
    <property type="component" value="Unassembled WGS sequence"/>
</dbReference>
<dbReference type="EMBL" id="JH603171">
    <property type="protein sequence ID" value="EIC19381.1"/>
    <property type="molecule type" value="Genomic_DNA"/>
</dbReference>
<proteinExistence type="inferred from homology"/>
<keyword evidence="2 5" id="KW-0479">Metal-binding</keyword>
<gene>
    <name evidence="6" type="ORF">Thi970DRAFT_04899</name>
</gene>
<evidence type="ECO:0000256" key="2">
    <source>
        <dbReference type="ARBA" id="ARBA00022723"/>
    </source>
</evidence>
<dbReference type="eggNOG" id="COG3670">
    <property type="taxonomic scope" value="Bacteria"/>
</dbReference>
<feature type="binding site" evidence="5">
    <location>
        <position position="477"/>
    </location>
    <ligand>
        <name>Fe cation</name>
        <dbReference type="ChEBI" id="CHEBI:24875"/>
        <note>catalytic</note>
    </ligand>
</feature>
<dbReference type="GO" id="GO:0016121">
    <property type="term" value="P:carotene catabolic process"/>
    <property type="evidence" value="ECO:0007669"/>
    <property type="project" value="TreeGrafter"/>
</dbReference>
<evidence type="ECO:0000313" key="7">
    <source>
        <dbReference type="Proteomes" id="UP000002964"/>
    </source>
</evidence>
<organism evidence="6 7">
    <name type="scientific">Thiorhodovibrio frisius</name>
    <dbReference type="NCBI Taxonomy" id="631362"/>
    <lineage>
        <taxon>Bacteria</taxon>
        <taxon>Pseudomonadati</taxon>
        <taxon>Pseudomonadota</taxon>
        <taxon>Gammaproteobacteria</taxon>
        <taxon>Chromatiales</taxon>
        <taxon>Chromatiaceae</taxon>
        <taxon>Thiorhodovibrio</taxon>
    </lineage>
</organism>
<keyword evidence="7" id="KW-1185">Reference proteome</keyword>
<dbReference type="InterPro" id="IPR004294">
    <property type="entry name" value="Carotenoid_Oase"/>
</dbReference>
<evidence type="ECO:0000256" key="3">
    <source>
        <dbReference type="ARBA" id="ARBA00023002"/>
    </source>
</evidence>
<evidence type="ECO:0000313" key="6">
    <source>
        <dbReference type="EMBL" id="EIC19381.1"/>
    </source>
</evidence>
<sequence>MMPEPDSRMIQGVIAEIMRTLTTEVTDQSLPVEGVMPASIDGVYFRNGPGRFERGGQRYAHPFDGDGHITRLDIGPTGVRYSNRFVRTREYLAEEHSGRMRYRSFGTNLPGGLLANLFRVRFKNPANTSVIWHGGRLLALWEGGPPHRLDPDTLDTLGIETFDGRLRNPYPPPSSWLSPVLPFSAHPRLDPASGELINFGLVSGAPNRLLIYQVDHNGGLSLNQTHALPRFSFIHDFGVTRRWLCFLIPHADFDLASAMLGLKTPVGSLRIRTKQPMQALLIPRSPAQGRPTLIDCDSGFVFHVAQAFDSDDGALVLDVIRYPKYPDFRQFEAIFQHPDPEIMPRLERMVIDPTKGRATTRRLSDHAAEMPISAPEPFGESRRILYSLGAPPQRQVPFLSAVQRLDTDTGDLRCRDFGLDMPGEPMWVPDTAGGEGWLLTLVYRAGQNRTELLVMRADNLQTQASVILPHGLPIGFHGCWVPRAEL</sequence>
<dbReference type="PANTHER" id="PTHR10543">
    <property type="entry name" value="BETA-CAROTENE DIOXYGENASE"/>
    <property type="match status" value="1"/>
</dbReference>
<protein>
    <submittedName>
        <fullName evidence="6">Lignostilbene-alpha,beta-dioxygenase-like enzyme</fullName>
    </submittedName>
</protein>
<keyword evidence="4 5" id="KW-0408">Iron</keyword>
<dbReference type="GO" id="GO:0046872">
    <property type="term" value="F:metal ion binding"/>
    <property type="evidence" value="ECO:0007669"/>
    <property type="project" value="UniProtKB-KW"/>
</dbReference>
<comment type="cofactor">
    <cofactor evidence="5">
        <name>Fe(2+)</name>
        <dbReference type="ChEBI" id="CHEBI:29033"/>
    </cofactor>
    <text evidence="5">Binds 1 Fe(2+) ion per subunit.</text>
</comment>
<dbReference type="GO" id="GO:0010436">
    <property type="term" value="F:carotenoid dioxygenase activity"/>
    <property type="evidence" value="ECO:0007669"/>
    <property type="project" value="TreeGrafter"/>
</dbReference>
<dbReference type="HOGENOM" id="CLU_016472_6_3_6"/>
<dbReference type="OrthoDB" id="6636843at2"/>
<evidence type="ECO:0000256" key="4">
    <source>
        <dbReference type="ARBA" id="ARBA00023004"/>
    </source>
</evidence>
<dbReference type="RefSeq" id="WP_009151610.1">
    <property type="nucleotide sequence ID" value="NZ_CP121471.1"/>
</dbReference>
<evidence type="ECO:0000256" key="5">
    <source>
        <dbReference type="PIRSR" id="PIRSR604294-1"/>
    </source>
</evidence>
<feature type="binding site" evidence="5">
    <location>
        <position position="235"/>
    </location>
    <ligand>
        <name>Fe cation</name>
        <dbReference type="ChEBI" id="CHEBI:24875"/>
        <note>catalytic</note>
    </ligand>
</feature>
<feature type="binding site" evidence="5">
    <location>
        <position position="186"/>
    </location>
    <ligand>
        <name>Fe cation</name>
        <dbReference type="ChEBI" id="CHEBI:24875"/>
        <note>catalytic</note>
    </ligand>
</feature>
<reference evidence="6 7" key="2">
    <citation type="submission" date="2011-11" db="EMBL/GenBank/DDBJ databases">
        <authorList>
            <consortium name="US DOE Joint Genome Institute"/>
            <person name="Lucas S."/>
            <person name="Han J."/>
            <person name="Lapidus A."/>
            <person name="Cheng J.-F."/>
            <person name="Goodwin L."/>
            <person name="Pitluck S."/>
            <person name="Peters L."/>
            <person name="Ovchinnikova G."/>
            <person name="Zhang X."/>
            <person name="Detter J.C."/>
            <person name="Han C."/>
            <person name="Tapia R."/>
            <person name="Land M."/>
            <person name="Hauser L."/>
            <person name="Kyrpides N."/>
            <person name="Ivanova N."/>
            <person name="Pagani I."/>
            <person name="Vogl K."/>
            <person name="Liu Z."/>
            <person name="Overmann J."/>
            <person name="Frigaard N.-U."/>
            <person name="Bryant D."/>
            <person name="Woyke T."/>
        </authorList>
    </citation>
    <scope>NUCLEOTIDE SEQUENCE [LARGE SCALE GENOMIC DNA]</scope>
    <source>
        <strain evidence="6 7">970</strain>
    </source>
</reference>